<gene>
    <name evidence="1" type="ORF">BegalDRAFT_0053</name>
</gene>
<dbReference type="Gene3D" id="3.30.70.100">
    <property type="match status" value="1"/>
</dbReference>
<accession>I3CBI6</accession>
<sequence>MGAYIHHIPGRLRVRTDRLRHATCQSTELSELLLQLKGVESCQINPKTGSLLVHYDVTCLTGDDILYQLHKVGCLESGLTTAMSQRSAVNHTGALLGNALFSAVVKKSLETSMLSLAKAFL</sequence>
<proteinExistence type="predicted"/>
<dbReference type="HOGENOM" id="CLU_157923_0_0_6"/>
<organism evidence="1 2">
    <name type="scientific">Beggiatoa alba B18LD</name>
    <dbReference type="NCBI Taxonomy" id="395493"/>
    <lineage>
        <taxon>Bacteria</taxon>
        <taxon>Pseudomonadati</taxon>
        <taxon>Pseudomonadota</taxon>
        <taxon>Gammaproteobacteria</taxon>
        <taxon>Thiotrichales</taxon>
        <taxon>Thiotrichaceae</taxon>
        <taxon>Beggiatoa</taxon>
    </lineage>
</organism>
<dbReference type="CDD" id="cd00371">
    <property type="entry name" value="HMA"/>
    <property type="match status" value="1"/>
</dbReference>
<protein>
    <recommendedName>
        <fullName evidence="3">Cation transport ATPase</fullName>
    </recommendedName>
</protein>
<dbReference type="RefSeq" id="WP_002682484.1">
    <property type="nucleotide sequence ID" value="NZ_JH600070.1"/>
</dbReference>
<dbReference type="GO" id="GO:0046872">
    <property type="term" value="F:metal ion binding"/>
    <property type="evidence" value="ECO:0007669"/>
    <property type="project" value="InterPro"/>
</dbReference>
<evidence type="ECO:0008006" key="3">
    <source>
        <dbReference type="Google" id="ProtNLM"/>
    </source>
</evidence>
<reference evidence="1 2" key="1">
    <citation type="submission" date="2011-11" db="EMBL/GenBank/DDBJ databases">
        <title>Improved High-Quality Draft sequence of Beggiatoa alba B18lD.</title>
        <authorList>
            <consortium name="US DOE Joint Genome Institute"/>
            <person name="Lucas S."/>
            <person name="Han J."/>
            <person name="Lapidus A."/>
            <person name="Cheng J.-F."/>
            <person name="Goodwin L."/>
            <person name="Pitluck S."/>
            <person name="Peters L."/>
            <person name="Mikhailova N."/>
            <person name="Held B."/>
            <person name="Detter J.C."/>
            <person name="Han C."/>
            <person name="Tapia R."/>
            <person name="Land M."/>
            <person name="Hauser L."/>
            <person name="Kyrpides N."/>
            <person name="Ivanova N."/>
            <person name="Pagani I."/>
            <person name="Samuel K."/>
            <person name="Teske A."/>
            <person name="Mueller J."/>
            <person name="Woyke T."/>
        </authorList>
    </citation>
    <scope>NUCLEOTIDE SEQUENCE [LARGE SCALE GENOMIC DNA]</scope>
    <source>
        <strain evidence="1 2">B18LD</strain>
    </source>
</reference>
<dbReference type="STRING" id="395493.BegalDRAFT_0053"/>
<dbReference type="eggNOG" id="COG2608">
    <property type="taxonomic scope" value="Bacteria"/>
</dbReference>
<evidence type="ECO:0000313" key="2">
    <source>
        <dbReference type="Proteomes" id="UP000005744"/>
    </source>
</evidence>
<name>I3CBI6_9GAMM</name>
<dbReference type="InterPro" id="IPR006121">
    <property type="entry name" value="HMA_dom"/>
</dbReference>
<dbReference type="Proteomes" id="UP000005744">
    <property type="component" value="Unassembled WGS sequence"/>
</dbReference>
<dbReference type="OrthoDB" id="9794780at2"/>
<dbReference type="AlphaFoldDB" id="I3CBI6"/>
<keyword evidence="2" id="KW-1185">Reference proteome</keyword>
<dbReference type="EMBL" id="JH600070">
    <property type="protein sequence ID" value="EIJ40979.1"/>
    <property type="molecule type" value="Genomic_DNA"/>
</dbReference>
<dbReference type="Pfam" id="PF19991">
    <property type="entry name" value="HMA_2"/>
    <property type="match status" value="1"/>
</dbReference>
<evidence type="ECO:0000313" key="1">
    <source>
        <dbReference type="EMBL" id="EIJ40979.1"/>
    </source>
</evidence>